<organism evidence="2 3">
    <name type="scientific">Parasediminibacterium paludis</name>
    <dbReference type="NCBI Taxonomy" id="908966"/>
    <lineage>
        <taxon>Bacteria</taxon>
        <taxon>Pseudomonadati</taxon>
        <taxon>Bacteroidota</taxon>
        <taxon>Chitinophagia</taxon>
        <taxon>Chitinophagales</taxon>
        <taxon>Chitinophagaceae</taxon>
        <taxon>Parasediminibacterium</taxon>
    </lineage>
</organism>
<dbReference type="Pfam" id="PF13302">
    <property type="entry name" value="Acetyltransf_3"/>
    <property type="match status" value="1"/>
</dbReference>
<keyword evidence="2" id="KW-0808">Transferase</keyword>
<feature type="domain" description="N-acetyltransferase" evidence="1">
    <location>
        <begin position="9"/>
        <end position="166"/>
    </location>
</feature>
<dbReference type="EC" id="2.3.-.-" evidence="2"/>
<dbReference type="RefSeq" id="WP_379012154.1">
    <property type="nucleotide sequence ID" value="NZ_JBHSDC010000002.1"/>
</dbReference>
<accession>A0ABV8PVI4</accession>
<dbReference type="EMBL" id="JBHSDC010000002">
    <property type="protein sequence ID" value="MFC4230770.1"/>
    <property type="molecule type" value="Genomic_DNA"/>
</dbReference>
<proteinExistence type="predicted"/>
<protein>
    <submittedName>
        <fullName evidence="2">GNAT family N-acetyltransferase</fullName>
        <ecNumber evidence="2">2.3.-.-</ecNumber>
    </submittedName>
</protein>
<dbReference type="PANTHER" id="PTHR43792">
    <property type="entry name" value="GNAT FAMILY, PUTATIVE (AFU_ORTHOLOGUE AFUA_3G00765)-RELATED-RELATED"/>
    <property type="match status" value="1"/>
</dbReference>
<dbReference type="PANTHER" id="PTHR43792:SF1">
    <property type="entry name" value="N-ACETYLTRANSFERASE DOMAIN-CONTAINING PROTEIN"/>
    <property type="match status" value="1"/>
</dbReference>
<name>A0ABV8PVI4_9BACT</name>
<dbReference type="PROSITE" id="PS51186">
    <property type="entry name" value="GNAT"/>
    <property type="match status" value="1"/>
</dbReference>
<dbReference type="InterPro" id="IPR016181">
    <property type="entry name" value="Acyl_CoA_acyltransferase"/>
</dbReference>
<evidence type="ECO:0000313" key="2">
    <source>
        <dbReference type="EMBL" id="MFC4230770.1"/>
    </source>
</evidence>
<dbReference type="Gene3D" id="3.40.630.30">
    <property type="match status" value="1"/>
</dbReference>
<sequence>MLIFTTQHFIVRQFITTDSEAFYLLNSNEAVMRYIRPVKDRAACEVFLAQQLGEYVDTPKLGRWYVGEKVTDQLIGMFSILPMQGNIDYHIGYALLPDEWGKGYATELLQAGVAYFFNNFDKQQLFAITQPENVASEKVLAKVGFALKDTTKNEHETLNLFAIKRS</sequence>
<keyword evidence="3" id="KW-1185">Reference proteome</keyword>
<dbReference type="GO" id="GO:0016746">
    <property type="term" value="F:acyltransferase activity"/>
    <property type="evidence" value="ECO:0007669"/>
    <property type="project" value="UniProtKB-KW"/>
</dbReference>
<reference evidence="3" key="1">
    <citation type="journal article" date="2019" name="Int. J. Syst. Evol. Microbiol.">
        <title>The Global Catalogue of Microorganisms (GCM) 10K type strain sequencing project: providing services to taxonomists for standard genome sequencing and annotation.</title>
        <authorList>
            <consortium name="The Broad Institute Genomics Platform"/>
            <consortium name="The Broad Institute Genome Sequencing Center for Infectious Disease"/>
            <person name="Wu L."/>
            <person name="Ma J."/>
        </authorList>
    </citation>
    <scope>NUCLEOTIDE SEQUENCE [LARGE SCALE GENOMIC DNA]</scope>
    <source>
        <strain evidence="3">CECT 8010</strain>
    </source>
</reference>
<dbReference type="Proteomes" id="UP001595906">
    <property type="component" value="Unassembled WGS sequence"/>
</dbReference>
<gene>
    <name evidence="2" type="ORF">ACFOW1_02635</name>
</gene>
<dbReference type="InterPro" id="IPR000182">
    <property type="entry name" value="GNAT_dom"/>
</dbReference>
<evidence type="ECO:0000259" key="1">
    <source>
        <dbReference type="PROSITE" id="PS51186"/>
    </source>
</evidence>
<evidence type="ECO:0000313" key="3">
    <source>
        <dbReference type="Proteomes" id="UP001595906"/>
    </source>
</evidence>
<dbReference type="InterPro" id="IPR051531">
    <property type="entry name" value="N-acetyltransferase"/>
</dbReference>
<comment type="caution">
    <text evidence="2">The sequence shown here is derived from an EMBL/GenBank/DDBJ whole genome shotgun (WGS) entry which is preliminary data.</text>
</comment>
<dbReference type="SUPFAM" id="SSF55729">
    <property type="entry name" value="Acyl-CoA N-acyltransferases (Nat)"/>
    <property type="match status" value="1"/>
</dbReference>
<keyword evidence="2" id="KW-0012">Acyltransferase</keyword>
<dbReference type="CDD" id="cd04301">
    <property type="entry name" value="NAT_SF"/>
    <property type="match status" value="1"/>
</dbReference>